<dbReference type="Gene3D" id="3.90.550.10">
    <property type="entry name" value="Spore Coat Polysaccharide Biosynthesis Protein SpsA, Chain A"/>
    <property type="match status" value="1"/>
</dbReference>
<organism evidence="3 4">
    <name type="scientific">Thiosulfativibrio zosterae</name>
    <dbReference type="NCBI Taxonomy" id="2675053"/>
    <lineage>
        <taxon>Bacteria</taxon>
        <taxon>Pseudomonadati</taxon>
        <taxon>Pseudomonadota</taxon>
        <taxon>Gammaproteobacteria</taxon>
        <taxon>Thiotrichales</taxon>
        <taxon>Piscirickettsiaceae</taxon>
        <taxon>Thiosulfativibrio</taxon>
    </lineage>
</organism>
<dbReference type="Pfam" id="PF00535">
    <property type="entry name" value="Glycos_transf_2"/>
    <property type="match status" value="1"/>
</dbReference>
<dbReference type="EMBL" id="AP021888">
    <property type="protein sequence ID" value="BBP44026.1"/>
    <property type="molecule type" value="Genomic_DNA"/>
</dbReference>
<dbReference type="Proteomes" id="UP000501466">
    <property type="component" value="Chromosome"/>
</dbReference>
<dbReference type="RefSeq" id="WP_173291781.1">
    <property type="nucleotide sequence ID" value="NZ_AP021888.1"/>
</dbReference>
<dbReference type="SUPFAM" id="SSF53448">
    <property type="entry name" value="Nucleotide-diphospho-sugar transferases"/>
    <property type="match status" value="1"/>
</dbReference>
<reference evidence="4" key="1">
    <citation type="submission" date="2019-11" db="EMBL/GenBank/DDBJ databases">
        <title>Isolation and characterization of two novel species in the genus Thiomicrorhabdus.</title>
        <authorList>
            <person name="Mochizuki J."/>
            <person name="Kojima H."/>
            <person name="Fukui M."/>
        </authorList>
    </citation>
    <scope>NUCLEOTIDE SEQUENCE [LARGE SCALE GENOMIC DNA]</scope>
    <source>
        <strain evidence="4">AkT22</strain>
    </source>
</reference>
<sequence>MAHKITAFVLTYNAEKYLKGCLESLMWADEVMIVDSFSADKTVEIAQSLGVRVLQNAWPGYGLQLQFALNNASHDWVFFTDQDEVVTLELAQNIRKLMESTPHYLAYRIKRQNALLGHWLKYGGSIEKNIRLVNRNQVSYCDSQHTYICEDVKRATLEGVVRHDMAPTLDFWWGKSFKLATIEAEVDYEKGARFSAWKTAGAFWKFIRRYIFKLGFLDGWAGLYMALQRSIYILVYQACLLELKRGVRQPKENPHTTKFR</sequence>
<dbReference type="PANTHER" id="PTHR43630:SF2">
    <property type="entry name" value="GLYCOSYLTRANSFERASE"/>
    <property type="match status" value="1"/>
</dbReference>
<dbReference type="InterPro" id="IPR029044">
    <property type="entry name" value="Nucleotide-diphossugar_trans"/>
</dbReference>
<evidence type="ECO:0000259" key="2">
    <source>
        <dbReference type="Pfam" id="PF00535"/>
    </source>
</evidence>
<keyword evidence="4" id="KW-1185">Reference proteome</keyword>
<evidence type="ECO:0000313" key="4">
    <source>
        <dbReference type="Proteomes" id="UP000501466"/>
    </source>
</evidence>
<name>A0A6F8PPM0_9GAMM</name>
<protein>
    <submittedName>
        <fullName evidence="3">LPS biosynthesis protein</fullName>
    </submittedName>
</protein>
<dbReference type="KEGG" id="tzo:THMIRHAT_17720"/>
<dbReference type="InterPro" id="IPR001173">
    <property type="entry name" value="Glyco_trans_2-like"/>
</dbReference>
<evidence type="ECO:0000256" key="1">
    <source>
        <dbReference type="ARBA" id="ARBA00038494"/>
    </source>
</evidence>
<accession>A0A6F8PPM0</accession>
<evidence type="ECO:0000313" key="3">
    <source>
        <dbReference type="EMBL" id="BBP44026.1"/>
    </source>
</evidence>
<proteinExistence type="inferred from homology"/>
<gene>
    <name evidence="3" type="ORF">THMIRHAT_17720</name>
</gene>
<feature type="domain" description="Glycosyltransferase 2-like" evidence="2">
    <location>
        <begin position="8"/>
        <end position="111"/>
    </location>
</feature>
<dbReference type="AlphaFoldDB" id="A0A6F8PPM0"/>
<dbReference type="CDD" id="cd02511">
    <property type="entry name" value="Beta4Glucosyltransferase"/>
    <property type="match status" value="1"/>
</dbReference>
<comment type="similarity">
    <text evidence="1">Belongs to the glycosyltransferase 2 family. WaaE/KdtX subfamily.</text>
</comment>
<dbReference type="PANTHER" id="PTHR43630">
    <property type="entry name" value="POLY-BETA-1,6-N-ACETYL-D-GLUCOSAMINE SYNTHASE"/>
    <property type="match status" value="1"/>
</dbReference>